<dbReference type="GO" id="GO:0051536">
    <property type="term" value="F:iron-sulfur cluster binding"/>
    <property type="evidence" value="ECO:0007669"/>
    <property type="project" value="InterPro"/>
</dbReference>
<dbReference type="Proteomes" id="UP000198379">
    <property type="component" value="Unassembled WGS sequence"/>
</dbReference>
<dbReference type="PROSITE" id="PS50125">
    <property type="entry name" value="GUANYLATE_CYCLASE_2"/>
    <property type="match status" value="1"/>
</dbReference>
<evidence type="ECO:0000259" key="4">
    <source>
        <dbReference type="PROSITE" id="PS50125"/>
    </source>
</evidence>
<dbReference type="GO" id="GO:0004016">
    <property type="term" value="F:adenylate cyclase activity"/>
    <property type="evidence" value="ECO:0007669"/>
    <property type="project" value="UniProtKB-ARBA"/>
</dbReference>
<protein>
    <submittedName>
        <fullName evidence="6">Adenylate cyclase, class 3</fullName>
    </submittedName>
</protein>
<dbReference type="InterPro" id="IPR036010">
    <property type="entry name" value="2Fe-2S_ferredoxin-like_sf"/>
</dbReference>
<dbReference type="PROSITE" id="PS51085">
    <property type="entry name" value="2FE2S_FER_2"/>
    <property type="match status" value="1"/>
</dbReference>
<dbReference type="Pfam" id="PF00211">
    <property type="entry name" value="Guanylate_cyc"/>
    <property type="match status" value="1"/>
</dbReference>
<evidence type="ECO:0000259" key="5">
    <source>
        <dbReference type="PROSITE" id="PS51085"/>
    </source>
</evidence>
<dbReference type="SUPFAM" id="SSF54292">
    <property type="entry name" value="2Fe-2S ferredoxin-like"/>
    <property type="match status" value="1"/>
</dbReference>
<feature type="domain" description="2Fe-2S ferredoxin-type" evidence="5">
    <location>
        <begin position="7"/>
        <end position="101"/>
    </location>
</feature>
<dbReference type="RefSeq" id="WP_089371680.1">
    <property type="nucleotide sequence ID" value="NZ_BMEP01000001.1"/>
</dbReference>
<dbReference type="InterPro" id="IPR029787">
    <property type="entry name" value="Nucleotide_cyclase"/>
</dbReference>
<dbReference type="CDD" id="cd07302">
    <property type="entry name" value="CHD"/>
    <property type="match status" value="1"/>
</dbReference>
<comment type="subcellular location">
    <subcellularLocation>
        <location evidence="1">Cell membrane</location>
        <topology evidence="1">Multi-pass membrane protein</topology>
    </subcellularLocation>
</comment>
<keyword evidence="3" id="KW-0472">Membrane</keyword>
<dbReference type="InterPro" id="IPR001041">
    <property type="entry name" value="2Fe-2S_ferredoxin-type"/>
</dbReference>
<dbReference type="CDD" id="cd00207">
    <property type="entry name" value="fer2"/>
    <property type="match status" value="1"/>
</dbReference>
<dbReference type="Gene3D" id="3.30.70.1230">
    <property type="entry name" value="Nucleotide cyclase"/>
    <property type="match status" value="1"/>
</dbReference>
<dbReference type="OrthoDB" id="341967at2"/>
<keyword evidence="2" id="KW-1003">Cell membrane</keyword>
<evidence type="ECO:0000256" key="1">
    <source>
        <dbReference type="ARBA" id="ARBA00004651"/>
    </source>
</evidence>
<dbReference type="PANTHER" id="PTHR43081">
    <property type="entry name" value="ADENYLATE CYCLASE, TERMINAL-DIFFERENTIATION SPECIFIC-RELATED"/>
    <property type="match status" value="1"/>
</dbReference>
<dbReference type="InterPro" id="IPR012675">
    <property type="entry name" value="Beta-grasp_dom_sf"/>
</dbReference>
<organism evidence="6 7">
    <name type="scientific">Dokdonia pacifica</name>
    <dbReference type="NCBI Taxonomy" id="1627892"/>
    <lineage>
        <taxon>Bacteria</taxon>
        <taxon>Pseudomonadati</taxon>
        <taxon>Bacteroidota</taxon>
        <taxon>Flavobacteriia</taxon>
        <taxon>Flavobacteriales</taxon>
        <taxon>Flavobacteriaceae</taxon>
        <taxon>Dokdonia</taxon>
    </lineage>
</organism>
<dbReference type="EMBL" id="FZNY01000003">
    <property type="protein sequence ID" value="SNR84587.1"/>
    <property type="molecule type" value="Genomic_DNA"/>
</dbReference>
<reference evidence="6 7" key="1">
    <citation type="submission" date="2017-06" db="EMBL/GenBank/DDBJ databases">
        <authorList>
            <person name="Kim H.J."/>
            <person name="Triplett B.A."/>
        </authorList>
    </citation>
    <scope>NUCLEOTIDE SEQUENCE [LARGE SCALE GENOMIC DNA]</scope>
    <source>
        <strain evidence="6 7">DSM 25597</strain>
    </source>
</reference>
<dbReference type="SMART" id="SM00044">
    <property type="entry name" value="CYCc"/>
    <property type="match status" value="1"/>
</dbReference>
<keyword evidence="7" id="KW-1185">Reference proteome</keyword>
<dbReference type="AlphaFoldDB" id="A0A238ZMJ7"/>
<evidence type="ECO:0000256" key="2">
    <source>
        <dbReference type="ARBA" id="ARBA00022475"/>
    </source>
</evidence>
<feature type="domain" description="Guanylate cyclase" evidence="4">
    <location>
        <begin position="127"/>
        <end position="259"/>
    </location>
</feature>
<evidence type="ECO:0000313" key="7">
    <source>
        <dbReference type="Proteomes" id="UP000198379"/>
    </source>
</evidence>
<evidence type="ECO:0000256" key="3">
    <source>
        <dbReference type="ARBA" id="ARBA00023136"/>
    </source>
</evidence>
<dbReference type="Pfam" id="PF00111">
    <property type="entry name" value="Fer2"/>
    <property type="match status" value="1"/>
</dbReference>
<sequence length="306" mass="34686">MDQTTFNKIQLFKEKQEIHCAEEDTILKATLAAHINHTHACGGQGKCSTCRVSVMEGIENCYPKNELEQLISTKLNFPKEIRLACQTKLKGDVLIRRMVSDKLDIDLISEQFSEDSEIALGRQQRLTIVFTDIVNYTAFAEKFPPYDIVHVLNRYYRIMNTIIQEHKGIISDVAGDGILAVFGIDENTDNSVLDAIHAIEGMNQKLDDFNEYLKENFNTHFGIRAGVHYGNAIVGPFDTGAMRKLAIIGDNVNYASRIEAANKEFGTSLLLSQEAYQKVEKTYPEYTTFETELKGKTGRYTLYQIY</sequence>
<dbReference type="InterPro" id="IPR001054">
    <property type="entry name" value="A/G_cyclase"/>
</dbReference>
<gene>
    <name evidence="6" type="ORF">SAMN06265376_103362</name>
</gene>
<accession>A0A238ZMJ7</accession>
<dbReference type="SUPFAM" id="SSF55073">
    <property type="entry name" value="Nucleotide cyclase"/>
    <property type="match status" value="1"/>
</dbReference>
<dbReference type="GO" id="GO:0035556">
    <property type="term" value="P:intracellular signal transduction"/>
    <property type="evidence" value="ECO:0007669"/>
    <property type="project" value="InterPro"/>
</dbReference>
<proteinExistence type="predicted"/>
<dbReference type="InterPro" id="IPR050697">
    <property type="entry name" value="Adenylyl/Guanylyl_Cyclase_3/4"/>
</dbReference>
<dbReference type="GO" id="GO:0006171">
    <property type="term" value="P:cAMP biosynthetic process"/>
    <property type="evidence" value="ECO:0007669"/>
    <property type="project" value="TreeGrafter"/>
</dbReference>
<dbReference type="Gene3D" id="3.10.20.30">
    <property type="match status" value="1"/>
</dbReference>
<dbReference type="PANTHER" id="PTHR43081:SF17">
    <property type="entry name" value="BLL5647 PROTEIN"/>
    <property type="match status" value="1"/>
</dbReference>
<dbReference type="GO" id="GO:0005886">
    <property type="term" value="C:plasma membrane"/>
    <property type="evidence" value="ECO:0007669"/>
    <property type="project" value="UniProtKB-SubCell"/>
</dbReference>
<evidence type="ECO:0000313" key="6">
    <source>
        <dbReference type="EMBL" id="SNR84587.1"/>
    </source>
</evidence>
<name>A0A238ZMJ7_9FLAO</name>